<evidence type="ECO:0000256" key="1">
    <source>
        <dbReference type="SAM" id="MobiDB-lite"/>
    </source>
</evidence>
<keyword evidence="2" id="KW-0732">Signal</keyword>
<dbReference type="KEGG" id="pbas:SMSP2_00064"/>
<dbReference type="STRING" id="1851148.SMSP2_00064"/>
<sequence length="277" mass="31330" precursor="true">MKSLKILLLIAVSVLSVALAEQESRPARPGLIRDGVKAEGIDGRVVFDEKNEHFVFIPDERFSDGSRFIRAGSEIELLQNNTLEAVLKGQEQEKGELGVRLWGTFTKYKDKNYIYLSRYLPLKKIVREKDAQTGDDAGSSDDEAQTSDDKEKPDNSDESLIPTDILSQMEPEKVVDVKKMKEMLSAGNDAAVTDRTVIVEKQGEKYLLKFDSYGQNVSDESFTLLSSEAMELLTGSMRDAPYRRRFEVAGIATVFQGETYFLLQRFRRAYPYGNFPR</sequence>
<feature type="chain" id="PRO_5012456325" evidence="2">
    <location>
        <begin position="21"/>
        <end position="277"/>
    </location>
</feature>
<organism evidence="3 4">
    <name type="scientific">Limihaloglobus sulfuriphilus</name>
    <dbReference type="NCBI Taxonomy" id="1851148"/>
    <lineage>
        <taxon>Bacteria</taxon>
        <taxon>Pseudomonadati</taxon>
        <taxon>Planctomycetota</taxon>
        <taxon>Phycisphaerae</taxon>
        <taxon>Sedimentisphaerales</taxon>
        <taxon>Sedimentisphaeraceae</taxon>
        <taxon>Limihaloglobus</taxon>
    </lineage>
</organism>
<keyword evidence="4" id="KW-1185">Reference proteome</keyword>
<evidence type="ECO:0000256" key="2">
    <source>
        <dbReference type="SAM" id="SignalP"/>
    </source>
</evidence>
<name>A0A1Q2MAI1_9BACT</name>
<feature type="signal peptide" evidence="2">
    <location>
        <begin position="1"/>
        <end position="20"/>
    </location>
</feature>
<evidence type="ECO:0000313" key="3">
    <source>
        <dbReference type="EMBL" id="AQQ69733.1"/>
    </source>
</evidence>
<dbReference type="EMBL" id="CP019646">
    <property type="protein sequence ID" value="AQQ69733.1"/>
    <property type="molecule type" value="Genomic_DNA"/>
</dbReference>
<reference evidence="4" key="1">
    <citation type="submission" date="2017-02" db="EMBL/GenBank/DDBJ databases">
        <title>Comparative genomics and description of representatives of a novel lineage of planctomycetes thriving in anoxic sediments.</title>
        <authorList>
            <person name="Spring S."/>
            <person name="Bunk B."/>
            <person name="Sproer C."/>
        </authorList>
    </citation>
    <scope>NUCLEOTIDE SEQUENCE [LARGE SCALE GENOMIC DNA]</scope>
    <source>
        <strain evidence="4">SM-Chi-D1</strain>
    </source>
</reference>
<dbReference type="RefSeq" id="WP_146682045.1">
    <property type="nucleotide sequence ID" value="NZ_CP019646.1"/>
</dbReference>
<protein>
    <submittedName>
        <fullName evidence="3">Uncharacterized protein</fullName>
    </submittedName>
</protein>
<dbReference type="AlphaFoldDB" id="A0A1Q2MAI1"/>
<dbReference type="Proteomes" id="UP000188181">
    <property type="component" value="Chromosome"/>
</dbReference>
<feature type="region of interest" description="Disordered" evidence="1">
    <location>
        <begin position="130"/>
        <end position="165"/>
    </location>
</feature>
<evidence type="ECO:0000313" key="4">
    <source>
        <dbReference type="Proteomes" id="UP000188181"/>
    </source>
</evidence>
<gene>
    <name evidence="3" type="ORF">SMSP2_00064</name>
</gene>
<accession>A0A1Q2MAI1</accession>
<proteinExistence type="predicted"/>